<name>A0A167M062_CALVF</name>
<dbReference type="AlphaFoldDB" id="A0A167M062"/>
<evidence type="ECO:0000313" key="3">
    <source>
        <dbReference type="Proteomes" id="UP000076738"/>
    </source>
</evidence>
<sequence>MLPSVIPDEIWRYIFLILDGLEDQADSPLTREEMIGSLSSVCRTWRDVCTSTSALWKHVTFDDRQSNVHAELLRIGVSLARSNLQQLDVSIAIGSSDPSILSLVVLSLADHLERVRKLDLGLVFLDPPHSPRLDVSTWPIMFALEDLTLENIRFNSSTEFHMLLRCTPALRTLRVGGLSWIAHLLPDIKRETMILPLLREFTLDSYVLYTFVDAPCAMPALERVTLLNTEYGLSWNTLLSRLEWEARPTELTLSGAFPEASISAVLSFFPTIESLVLYSCPADVVHLLRDLPSSRIPALQHLTIDRGQLSNLQALSFLDGPITGAALAPNIKLHVRDCPYVSRVVGAKLVQRGRATFEDANITQGELLAWVANDYAPFGLRFYPSKRRHRKPALTGHF</sequence>
<dbReference type="InterPro" id="IPR001810">
    <property type="entry name" value="F-box_dom"/>
</dbReference>
<dbReference type="EMBL" id="KV417285">
    <property type="protein sequence ID" value="KZO96209.1"/>
    <property type="molecule type" value="Genomic_DNA"/>
</dbReference>
<keyword evidence="3" id="KW-1185">Reference proteome</keyword>
<dbReference type="InterPro" id="IPR036047">
    <property type="entry name" value="F-box-like_dom_sf"/>
</dbReference>
<dbReference type="OrthoDB" id="3268380at2759"/>
<dbReference type="InterPro" id="IPR032675">
    <property type="entry name" value="LRR_dom_sf"/>
</dbReference>
<evidence type="ECO:0000313" key="2">
    <source>
        <dbReference type="EMBL" id="KZO96209.1"/>
    </source>
</evidence>
<dbReference type="SUPFAM" id="SSF81383">
    <property type="entry name" value="F-box domain"/>
    <property type="match status" value="1"/>
</dbReference>
<protein>
    <recommendedName>
        <fullName evidence="1">F-box domain-containing protein</fullName>
    </recommendedName>
</protein>
<dbReference type="Pfam" id="PF12937">
    <property type="entry name" value="F-box-like"/>
    <property type="match status" value="1"/>
</dbReference>
<feature type="domain" description="F-box" evidence="1">
    <location>
        <begin position="6"/>
        <end position="61"/>
    </location>
</feature>
<dbReference type="Proteomes" id="UP000076738">
    <property type="component" value="Unassembled WGS sequence"/>
</dbReference>
<organism evidence="2 3">
    <name type="scientific">Calocera viscosa (strain TUFC12733)</name>
    <dbReference type="NCBI Taxonomy" id="1330018"/>
    <lineage>
        <taxon>Eukaryota</taxon>
        <taxon>Fungi</taxon>
        <taxon>Dikarya</taxon>
        <taxon>Basidiomycota</taxon>
        <taxon>Agaricomycotina</taxon>
        <taxon>Dacrymycetes</taxon>
        <taxon>Dacrymycetales</taxon>
        <taxon>Dacrymycetaceae</taxon>
        <taxon>Calocera</taxon>
    </lineage>
</organism>
<reference evidence="2 3" key="1">
    <citation type="journal article" date="2016" name="Mol. Biol. Evol.">
        <title>Comparative Genomics of Early-Diverging Mushroom-Forming Fungi Provides Insights into the Origins of Lignocellulose Decay Capabilities.</title>
        <authorList>
            <person name="Nagy L.G."/>
            <person name="Riley R."/>
            <person name="Tritt A."/>
            <person name="Adam C."/>
            <person name="Daum C."/>
            <person name="Floudas D."/>
            <person name="Sun H."/>
            <person name="Yadav J.S."/>
            <person name="Pangilinan J."/>
            <person name="Larsson K.H."/>
            <person name="Matsuura K."/>
            <person name="Barry K."/>
            <person name="Labutti K."/>
            <person name="Kuo R."/>
            <person name="Ohm R.A."/>
            <person name="Bhattacharya S.S."/>
            <person name="Shirouzu T."/>
            <person name="Yoshinaga Y."/>
            <person name="Martin F.M."/>
            <person name="Grigoriev I.V."/>
            <person name="Hibbett D.S."/>
        </authorList>
    </citation>
    <scope>NUCLEOTIDE SEQUENCE [LARGE SCALE GENOMIC DNA]</scope>
    <source>
        <strain evidence="2 3">TUFC12733</strain>
    </source>
</reference>
<dbReference type="Gene3D" id="3.80.10.10">
    <property type="entry name" value="Ribonuclease Inhibitor"/>
    <property type="match status" value="1"/>
</dbReference>
<gene>
    <name evidence="2" type="ORF">CALVIDRAFT_537399</name>
</gene>
<evidence type="ECO:0000259" key="1">
    <source>
        <dbReference type="Pfam" id="PF12937"/>
    </source>
</evidence>
<proteinExistence type="predicted"/>
<accession>A0A167M062</accession>
<dbReference type="SUPFAM" id="SSF52047">
    <property type="entry name" value="RNI-like"/>
    <property type="match status" value="1"/>
</dbReference>